<accession>A0A9P2S083</accession>
<feature type="transmembrane region" description="Helical" evidence="1">
    <location>
        <begin position="21"/>
        <end position="43"/>
    </location>
</feature>
<dbReference type="AlphaFoldDB" id="A0A9P2S083"/>
<sequence>MIQMNKAEGKIKDTKSKYHSVMAIAVFKFIFFKRVFSFCVIYLNNWEMIVLRRLCIPIIIMPTKADFFNLFRSYFSLKLLSVLANHVLVCVLGDA</sequence>
<evidence type="ECO:0000256" key="1">
    <source>
        <dbReference type="SAM" id="Phobius"/>
    </source>
</evidence>
<evidence type="ECO:0000313" key="3">
    <source>
        <dbReference type="Proteomes" id="UP000002648"/>
    </source>
</evidence>
<name>A0A9P2S083_BARTA</name>
<dbReference type="EMBL" id="AIMD01000020">
    <property type="protein sequence ID" value="EJF96330.1"/>
    <property type="molecule type" value="Genomic_DNA"/>
</dbReference>
<reference evidence="2 3" key="1">
    <citation type="submission" date="2012-03" db="EMBL/GenBank/DDBJ databases">
        <title>The Genome Sequence of Bartonella taylorii 8TBB.</title>
        <authorList>
            <consortium name="The Broad Institute Genome Sequencing Platform"/>
            <consortium name="The Broad Institute Genome Sequencing Center for Infectious Disease"/>
            <person name="Feldgarden M."/>
            <person name="Kirby J."/>
            <person name="Kosoy M."/>
            <person name="Birtles R."/>
            <person name="Probert W.S."/>
            <person name="Chiaraviglio L."/>
            <person name="Young S.K."/>
            <person name="Zeng Q."/>
            <person name="Gargeya S."/>
            <person name="Fitzgerald M."/>
            <person name="Haas B."/>
            <person name="Abouelleil A."/>
            <person name="Alvarado L."/>
            <person name="Arachchi H.M."/>
            <person name="Berlin A."/>
            <person name="Chapman S.B."/>
            <person name="Gearin G."/>
            <person name="Goldberg J."/>
            <person name="Griggs A."/>
            <person name="Gujja S."/>
            <person name="Hansen M."/>
            <person name="Heiman D."/>
            <person name="Howarth C."/>
            <person name="Larimer J."/>
            <person name="Lui A."/>
            <person name="MacDonald P.J.P."/>
            <person name="McCowen C."/>
            <person name="Montmayeur A."/>
            <person name="Murphy C."/>
            <person name="Neiman D."/>
            <person name="Pearson M."/>
            <person name="Priest M."/>
            <person name="Roberts A."/>
            <person name="Saif S."/>
            <person name="Shea T."/>
            <person name="Sisk P."/>
            <person name="Stolte C."/>
            <person name="Sykes S."/>
            <person name="Wortman J."/>
            <person name="Nusbaum C."/>
            <person name="Birren B."/>
        </authorList>
    </citation>
    <scope>NUCLEOTIDE SEQUENCE [LARGE SCALE GENOMIC DNA]</scope>
    <source>
        <strain evidence="2 3">8TBB</strain>
    </source>
</reference>
<keyword evidence="1" id="KW-1133">Transmembrane helix</keyword>
<protein>
    <submittedName>
        <fullName evidence="2">Uncharacterized protein</fullName>
    </submittedName>
</protein>
<comment type="caution">
    <text evidence="2">The sequence shown here is derived from an EMBL/GenBank/DDBJ whole genome shotgun (WGS) entry which is preliminary data.</text>
</comment>
<dbReference type="Proteomes" id="UP000002648">
    <property type="component" value="Unassembled WGS sequence"/>
</dbReference>
<keyword evidence="3" id="KW-1185">Reference proteome</keyword>
<keyword evidence="1" id="KW-0812">Transmembrane</keyword>
<organism evidence="2 3">
    <name type="scientific">Bartonella taylorii 8TBB</name>
    <dbReference type="NCBI Taxonomy" id="1094560"/>
    <lineage>
        <taxon>Bacteria</taxon>
        <taxon>Pseudomonadati</taxon>
        <taxon>Pseudomonadota</taxon>
        <taxon>Alphaproteobacteria</taxon>
        <taxon>Hyphomicrobiales</taxon>
        <taxon>Bartonellaceae</taxon>
        <taxon>Bartonella</taxon>
    </lineage>
</organism>
<evidence type="ECO:0000313" key="2">
    <source>
        <dbReference type="EMBL" id="EJF96330.1"/>
    </source>
</evidence>
<proteinExistence type="predicted"/>
<gene>
    <name evidence="2" type="ORF">ME9_00479</name>
</gene>
<keyword evidence="1" id="KW-0472">Membrane</keyword>